<name>A0AAW3H9Z8_9ENTR</name>
<reference evidence="1 2" key="1">
    <citation type="submission" date="2015-02" db="EMBL/GenBank/DDBJ databases">
        <authorList>
            <person name="Adams M."/>
            <person name="Sutton G."/>
            <person name="Nelson K."/>
            <person name="Bonomo R."/>
            <person name="McCorrison J."/>
            <person name="Sanka R."/>
            <person name="Brinkac L."/>
            <person name="Nierman W."/>
        </authorList>
    </citation>
    <scope>NUCLEOTIDE SEQUENCE [LARGE SCALE GENOMIC DNA]</scope>
    <source>
        <strain evidence="1 2">CIDEIMsCOL9</strain>
    </source>
</reference>
<evidence type="ECO:0000313" key="1">
    <source>
        <dbReference type="EMBL" id="KJX28320.1"/>
    </source>
</evidence>
<protein>
    <submittedName>
        <fullName evidence="1">Uncharacterized protein</fullName>
    </submittedName>
</protein>
<sequence>MGQSDIARQYRSIDVIHRNNANRNWAIIRTAILLSDFCHSIYKSVKQKAYQDLAICGRSDLIARSYPETTPVLQDGGIPWYA</sequence>
<gene>
    <name evidence="1" type="ORF">SG71_24980</name>
</gene>
<comment type="caution">
    <text evidence="1">The sequence shown here is derived from an EMBL/GenBank/DDBJ whole genome shotgun (WGS) entry which is preliminary data.</text>
</comment>
<accession>A0AAW3H9Z8</accession>
<proteinExistence type="predicted"/>
<dbReference type="AlphaFoldDB" id="A0AAW3H9Z8"/>
<organism evidence="1 2">
    <name type="scientific">Enterobacter chengduensis</name>
    <dbReference type="NCBI Taxonomy" id="2494701"/>
    <lineage>
        <taxon>Bacteria</taxon>
        <taxon>Pseudomonadati</taxon>
        <taxon>Pseudomonadota</taxon>
        <taxon>Gammaproteobacteria</taxon>
        <taxon>Enterobacterales</taxon>
        <taxon>Enterobacteriaceae</taxon>
        <taxon>Enterobacter</taxon>
        <taxon>Enterobacter cloacae complex</taxon>
    </lineage>
</organism>
<keyword evidence="2" id="KW-1185">Reference proteome</keyword>
<evidence type="ECO:0000313" key="2">
    <source>
        <dbReference type="Proteomes" id="UP000033354"/>
    </source>
</evidence>
<dbReference type="EMBL" id="JZKT01000090">
    <property type="protein sequence ID" value="KJX28320.1"/>
    <property type="molecule type" value="Genomic_DNA"/>
</dbReference>
<dbReference type="Proteomes" id="UP000033354">
    <property type="component" value="Unassembled WGS sequence"/>
</dbReference>